<reference evidence="10" key="1">
    <citation type="submission" date="2017-10" db="EMBL/GenBank/DDBJ databases">
        <authorList>
            <person name="Kravchenko I.K."/>
            <person name="Grouzdev D.S."/>
        </authorList>
    </citation>
    <scope>NUCLEOTIDE SEQUENCE [LARGE SCALE GENOMIC DNA]</scope>
    <source>
        <strain evidence="10">B2</strain>
    </source>
</reference>
<feature type="domain" description="EamA" evidence="8">
    <location>
        <begin position="5"/>
        <end position="138"/>
    </location>
</feature>
<evidence type="ECO:0000256" key="1">
    <source>
        <dbReference type="ARBA" id="ARBA00004651"/>
    </source>
</evidence>
<keyword evidence="10" id="KW-1185">Reference proteome</keyword>
<keyword evidence="4 7" id="KW-1133">Transmembrane helix</keyword>
<dbReference type="InterPro" id="IPR051258">
    <property type="entry name" value="Diverse_Substrate_Transporter"/>
</dbReference>
<dbReference type="EMBL" id="PDKW01000042">
    <property type="protein sequence ID" value="PGH55463.1"/>
    <property type="molecule type" value="Genomic_DNA"/>
</dbReference>
<dbReference type="GO" id="GO:0005886">
    <property type="term" value="C:plasma membrane"/>
    <property type="evidence" value="ECO:0007669"/>
    <property type="project" value="UniProtKB-SubCell"/>
</dbReference>
<feature type="transmembrane region" description="Helical" evidence="7">
    <location>
        <begin position="69"/>
        <end position="88"/>
    </location>
</feature>
<feature type="transmembrane region" description="Helical" evidence="7">
    <location>
        <begin position="267"/>
        <end position="285"/>
    </location>
</feature>
<sequence length="313" mass="32251">MRAVGMVAIFVAAILFGAAGAAAKVLFVGNLSPLDLTAIRSFVACAVLGAIMALVPGRSFHIPPPARPMAVVAGIVFVVVNATFYLAIDMMNVAAAITLEYTSPFFVLVLGALFGSRRIGGRDCGIVALSLVGCFLLTGGGGEWVRLSAGLAVGLACGLAFAIFNIIGNACKARGIGATALTFWNFAISSVVWAAALPFLGLHRLEPTAEMIAYIGFIAVVATILPYWLLLFGLRHVDALPATVVGLLDPLAAGLMAYFLLGETLTPANMAGIALVSLSVILVTLSERQKSSAPAEPPRSPAEGAPLLEANNG</sequence>
<evidence type="ECO:0000313" key="10">
    <source>
        <dbReference type="Proteomes" id="UP000225379"/>
    </source>
</evidence>
<evidence type="ECO:0000256" key="4">
    <source>
        <dbReference type="ARBA" id="ARBA00022989"/>
    </source>
</evidence>
<dbReference type="PANTHER" id="PTHR42920">
    <property type="entry name" value="OS03G0707200 PROTEIN-RELATED"/>
    <property type="match status" value="1"/>
</dbReference>
<keyword evidence="3 7" id="KW-0812">Transmembrane</keyword>
<evidence type="ECO:0000256" key="5">
    <source>
        <dbReference type="ARBA" id="ARBA00023136"/>
    </source>
</evidence>
<keyword evidence="2" id="KW-1003">Cell membrane</keyword>
<dbReference type="AlphaFoldDB" id="A0A2B8BD49"/>
<feature type="transmembrane region" description="Helical" evidence="7">
    <location>
        <begin position="94"/>
        <end position="114"/>
    </location>
</feature>
<dbReference type="InterPro" id="IPR037185">
    <property type="entry name" value="EmrE-like"/>
</dbReference>
<dbReference type="Pfam" id="PF00892">
    <property type="entry name" value="EamA"/>
    <property type="match status" value="2"/>
</dbReference>
<evidence type="ECO:0000256" key="6">
    <source>
        <dbReference type="SAM" id="MobiDB-lite"/>
    </source>
</evidence>
<comment type="subcellular location">
    <subcellularLocation>
        <location evidence="1">Cell membrane</location>
        <topology evidence="1">Multi-pass membrane protein</topology>
    </subcellularLocation>
</comment>
<evidence type="ECO:0000256" key="2">
    <source>
        <dbReference type="ARBA" id="ARBA00022475"/>
    </source>
</evidence>
<dbReference type="Proteomes" id="UP000225379">
    <property type="component" value="Unassembled WGS sequence"/>
</dbReference>
<protein>
    <submittedName>
        <fullName evidence="9">Multidrug DMT transporter permease</fullName>
    </submittedName>
</protein>
<comment type="caution">
    <text evidence="9">The sequence shown here is derived from an EMBL/GenBank/DDBJ whole genome shotgun (WGS) entry which is preliminary data.</text>
</comment>
<evidence type="ECO:0000259" key="8">
    <source>
        <dbReference type="Pfam" id="PF00892"/>
    </source>
</evidence>
<feature type="domain" description="EamA" evidence="8">
    <location>
        <begin position="150"/>
        <end position="284"/>
    </location>
</feature>
<evidence type="ECO:0000256" key="3">
    <source>
        <dbReference type="ARBA" id="ARBA00022692"/>
    </source>
</evidence>
<evidence type="ECO:0000256" key="7">
    <source>
        <dbReference type="SAM" id="Phobius"/>
    </source>
</evidence>
<feature type="transmembrane region" description="Helical" evidence="7">
    <location>
        <begin position="126"/>
        <end position="145"/>
    </location>
</feature>
<dbReference type="RefSeq" id="WP_098738178.1">
    <property type="nucleotide sequence ID" value="NZ_PDKW01000042.1"/>
</dbReference>
<dbReference type="SUPFAM" id="SSF103481">
    <property type="entry name" value="Multidrug resistance efflux transporter EmrE"/>
    <property type="match status" value="2"/>
</dbReference>
<dbReference type="OrthoDB" id="7307115at2"/>
<feature type="transmembrane region" description="Helical" evidence="7">
    <location>
        <begin position="211"/>
        <end position="232"/>
    </location>
</feature>
<gene>
    <name evidence="9" type="ORF">CRT60_19355</name>
</gene>
<accession>A0A2B8BD49</accession>
<dbReference type="InterPro" id="IPR000620">
    <property type="entry name" value="EamA_dom"/>
</dbReference>
<proteinExistence type="predicted"/>
<evidence type="ECO:0000313" key="9">
    <source>
        <dbReference type="EMBL" id="PGH55463.1"/>
    </source>
</evidence>
<name>A0A2B8BD49_9PROT</name>
<organism evidence="9 10">
    <name type="scientific">Azospirillum palustre</name>
    <dbReference type="NCBI Taxonomy" id="2044885"/>
    <lineage>
        <taxon>Bacteria</taxon>
        <taxon>Pseudomonadati</taxon>
        <taxon>Pseudomonadota</taxon>
        <taxon>Alphaproteobacteria</taxon>
        <taxon>Rhodospirillales</taxon>
        <taxon>Azospirillaceae</taxon>
        <taxon>Azospirillum</taxon>
    </lineage>
</organism>
<feature type="transmembrane region" description="Helical" evidence="7">
    <location>
        <begin position="239"/>
        <end position="261"/>
    </location>
</feature>
<feature type="transmembrane region" description="Helical" evidence="7">
    <location>
        <begin position="183"/>
        <end position="205"/>
    </location>
</feature>
<feature type="transmembrane region" description="Helical" evidence="7">
    <location>
        <begin position="151"/>
        <end position="171"/>
    </location>
</feature>
<keyword evidence="5 7" id="KW-0472">Membrane</keyword>
<feature type="transmembrane region" description="Helical" evidence="7">
    <location>
        <begin position="39"/>
        <end position="57"/>
    </location>
</feature>
<dbReference type="PANTHER" id="PTHR42920:SF5">
    <property type="entry name" value="EAMA DOMAIN-CONTAINING PROTEIN"/>
    <property type="match status" value="1"/>
</dbReference>
<feature type="region of interest" description="Disordered" evidence="6">
    <location>
        <begin position="289"/>
        <end position="313"/>
    </location>
</feature>